<dbReference type="EMBL" id="PFPS01000054">
    <property type="protein sequence ID" value="PJA02342.1"/>
    <property type="molecule type" value="Genomic_DNA"/>
</dbReference>
<sequence length="120" mass="13590">MKISIFINNQKYEGKLNNRETAKKIYEILPIESVGNLWGNEIYFEIPIEIENENLTEELSAGDLAYWPEGNGFCIFYGRTPASTNNEPKPASPVTVIGKIKGDIEDLKKLKEAKIKITKI</sequence>
<evidence type="ECO:0000313" key="3">
    <source>
        <dbReference type="Proteomes" id="UP000231469"/>
    </source>
</evidence>
<accession>A0A2M7VKH3</accession>
<comment type="caution">
    <text evidence="2">The sequence shown here is derived from an EMBL/GenBank/DDBJ whole genome shotgun (WGS) entry which is preliminary data.</text>
</comment>
<dbReference type="InterPro" id="IPR029000">
    <property type="entry name" value="Cyclophilin-like_dom_sf"/>
</dbReference>
<protein>
    <recommendedName>
        <fullName evidence="1">Cyclophilin TM1367-like domain-containing protein</fullName>
    </recommendedName>
</protein>
<gene>
    <name evidence="2" type="ORF">COX73_01275</name>
</gene>
<dbReference type="AlphaFoldDB" id="A0A2M7VKH3"/>
<proteinExistence type="predicted"/>
<evidence type="ECO:0000313" key="2">
    <source>
        <dbReference type="EMBL" id="PJA02342.1"/>
    </source>
</evidence>
<feature type="domain" description="Cyclophilin TM1367-like" evidence="1">
    <location>
        <begin position="1"/>
        <end position="114"/>
    </location>
</feature>
<evidence type="ECO:0000259" key="1">
    <source>
        <dbReference type="Pfam" id="PF04126"/>
    </source>
</evidence>
<dbReference type="Gene3D" id="2.40.100.20">
    <property type="match status" value="1"/>
</dbReference>
<dbReference type="Pfam" id="PF04126">
    <property type="entry name" value="Cyclophil_like"/>
    <property type="match status" value="1"/>
</dbReference>
<dbReference type="SUPFAM" id="SSF50891">
    <property type="entry name" value="Cyclophilin-like"/>
    <property type="match status" value="1"/>
</dbReference>
<reference evidence="3" key="1">
    <citation type="submission" date="2017-09" db="EMBL/GenBank/DDBJ databases">
        <title>Depth-based differentiation of microbial function through sediment-hosted aquifers and enrichment of novel symbionts in the deep terrestrial subsurface.</title>
        <authorList>
            <person name="Probst A.J."/>
            <person name="Ladd B."/>
            <person name="Jarett J.K."/>
            <person name="Geller-Mcgrath D.E."/>
            <person name="Sieber C.M.K."/>
            <person name="Emerson J.B."/>
            <person name="Anantharaman K."/>
            <person name="Thomas B.C."/>
            <person name="Malmstrom R."/>
            <person name="Stieglmeier M."/>
            <person name="Klingl A."/>
            <person name="Woyke T."/>
            <person name="Ryan C.M."/>
            <person name="Banfield J.F."/>
        </authorList>
    </citation>
    <scope>NUCLEOTIDE SEQUENCE [LARGE SCALE GENOMIC DNA]</scope>
</reference>
<dbReference type="Proteomes" id="UP000231469">
    <property type="component" value="Unassembled WGS sequence"/>
</dbReference>
<organism evidence="2 3">
    <name type="scientific">bacterium (Candidatus Gribaldobacteria) CG_4_10_14_0_2_um_filter_36_18</name>
    <dbReference type="NCBI Taxonomy" id="2014264"/>
    <lineage>
        <taxon>Bacteria</taxon>
        <taxon>Candidatus Gribaldobacteria</taxon>
    </lineage>
</organism>
<name>A0A2M7VKH3_9BACT</name>
<dbReference type="InterPro" id="IPR025658">
    <property type="entry name" value="Cyclophilin_TM1367"/>
</dbReference>